<dbReference type="InterPro" id="IPR012373">
    <property type="entry name" value="Ferrdict_sens_TM"/>
</dbReference>
<protein>
    <submittedName>
        <fullName evidence="2">FecR protein</fullName>
    </submittedName>
</protein>
<feature type="region of interest" description="Disordered" evidence="1">
    <location>
        <begin position="295"/>
        <end position="317"/>
    </location>
</feature>
<organism evidence="2 3">
    <name type="scientific">Botrimarina mediterranea</name>
    <dbReference type="NCBI Taxonomy" id="2528022"/>
    <lineage>
        <taxon>Bacteria</taxon>
        <taxon>Pseudomonadati</taxon>
        <taxon>Planctomycetota</taxon>
        <taxon>Planctomycetia</taxon>
        <taxon>Pirellulales</taxon>
        <taxon>Lacipirellulaceae</taxon>
        <taxon>Botrimarina</taxon>
    </lineage>
</organism>
<dbReference type="EMBL" id="CP036349">
    <property type="protein sequence ID" value="QDV75146.1"/>
    <property type="molecule type" value="Genomic_DNA"/>
</dbReference>
<dbReference type="PANTHER" id="PTHR30273">
    <property type="entry name" value="PERIPLASMIC SIGNAL SENSOR AND SIGMA FACTOR ACTIVATOR FECR-RELATED"/>
    <property type="match status" value="1"/>
</dbReference>
<keyword evidence="3" id="KW-1185">Reference proteome</keyword>
<dbReference type="KEGG" id="bmei:Spa11_33560"/>
<dbReference type="RefSeq" id="WP_197529454.1">
    <property type="nucleotide sequence ID" value="NZ_CP036349.1"/>
</dbReference>
<sequence>MNDELDQLIGDLFDGEIEETKRQRLNSLLRDEQGRRRYLELTKMHFSLASRAGASSQTDQTARAYRKVHDRIAPVTDSAFDRRTALEETSSAPGFRAWRGASVAAAAVVLVLGGLAVIAQRPEAPLADPVVMAASSPSEAPVTSEDVAEPVAPEVFAARIVSMSSDADWALGSGVADFLLRLQIGDELRLKRGVAKLEFASDAIAVLFGPARMKITGRGEVLLIEGRLTGRSEEGNFVVNTPNARVIDIGTAFGVVVEADETNVVVFEGEVDVQCDHEQMEAVRLTTGMSIRADKAGFDSPQQSSDPPWLDRDFRGQRPGALGPTELSLVDVVCGSAPNEYRFAGSIDPNTGTWTSLPWSERKGVRAAPATGLVSAVSGNPWVHSVFVPAPGGAAIPVDLEGVTVEAPEFSGGSWGPIWARRPFDSQADPLMSSVESDSEGFWGAGTKRALLDRSRWVRDGIVGLHANVGMTIDLDAIRKHFGVAPKAFRGVLAHLEKSHVSLPFHPEAKTSFQVFVDGELRYERLGFCRENGDVVFGADLKAGDRHLTLFATDGGDGPIYDRLVLLDPVILLAAPMAQ</sequence>
<accession>A0A518KBH8</accession>
<gene>
    <name evidence="2" type="ORF">Spa11_33560</name>
</gene>
<dbReference type="AlphaFoldDB" id="A0A518KBH8"/>
<evidence type="ECO:0000313" key="3">
    <source>
        <dbReference type="Proteomes" id="UP000316426"/>
    </source>
</evidence>
<evidence type="ECO:0000313" key="2">
    <source>
        <dbReference type="EMBL" id="QDV75146.1"/>
    </source>
</evidence>
<name>A0A518KBH8_9BACT</name>
<dbReference type="Proteomes" id="UP000316426">
    <property type="component" value="Chromosome"/>
</dbReference>
<dbReference type="Gene3D" id="2.60.120.1440">
    <property type="match status" value="1"/>
</dbReference>
<dbReference type="PANTHER" id="PTHR30273:SF2">
    <property type="entry name" value="PROTEIN FECR"/>
    <property type="match status" value="1"/>
</dbReference>
<reference evidence="2 3" key="1">
    <citation type="submission" date="2019-02" db="EMBL/GenBank/DDBJ databases">
        <title>Deep-cultivation of Planctomycetes and their phenomic and genomic characterization uncovers novel biology.</title>
        <authorList>
            <person name="Wiegand S."/>
            <person name="Jogler M."/>
            <person name="Boedeker C."/>
            <person name="Pinto D."/>
            <person name="Vollmers J."/>
            <person name="Rivas-Marin E."/>
            <person name="Kohn T."/>
            <person name="Peeters S.H."/>
            <person name="Heuer A."/>
            <person name="Rast P."/>
            <person name="Oberbeckmann S."/>
            <person name="Bunk B."/>
            <person name="Jeske O."/>
            <person name="Meyerdierks A."/>
            <person name="Storesund J.E."/>
            <person name="Kallscheuer N."/>
            <person name="Luecker S."/>
            <person name="Lage O.M."/>
            <person name="Pohl T."/>
            <person name="Merkel B.J."/>
            <person name="Hornburger P."/>
            <person name="Mueller R.-W."/>
            <person name="Bruemmer F."/>
            <person name="Labrenz M."/>
            <person name="Spormann A.M."/>
            <person name="Op den Camp H."/>
            <person name="Overmann J."/>
            <person name="Amann R."/>
            <person name="Jetten M.S.M."/>
            <person name="Mascher T."/>
            <person name="Medema M.H."/>
            <person name="Devos D.P."/>
            <person name="Kaster A.-K."/>
            <person name="Ovreas L."/>
            <person name="Rohde M."/>
            <person name="Galperin M.Y."/>
            <person name="Jogler C."/>
        </authorList>
    </citation>
    <scope>NUCLEOTIDE SEQUENCE [LARGE SCALE GENOMIC DNA]</scope>
    <source>
        <strain evidence="2 3">Spa11</strain>
    </source>
</reference>
<evidence type="ECO:0000256" key="1">
    <source>
        <dbReference type="SAM" id="MobiDB-lite"/>
    </source>
</evidence>
<dbReference type="GO" id="GO:0016989">
    <property type="term" value="F:sigma factor antagonist activity"/>
    <property type="evidence" value="ECO:0007669"/>
    <property type="project" value="TreeGrafter"/>
</dbReference>
<proteinExistence type="predicted"/>